<gene>
    <name evidence="2" type="ORF">O181_001520</name>
</gene>
<dbReference type="Proteomes" id="UP000765509">
    <property type="component" value="Unassembled WGS sequence"/>
</dbReference>
<reference evidence="2" key="1">
    <citation type="submission" date="2021-03" db="EMBL/GenBank/DDBJ databases">
        <title>Draft genome sequence of rust myrtle Austropuccinia psidii MF-1, a brazilian biotype.</title>
        <authorList>
            <person name="Quecine M.C."/>
            <person name="Pachon D.M.R."/>
            <person name="Bonatelli M.L."/>
            <person name="Correr F.H."/>
            <person name="Franceschini L.M."/>
            <person name="Leite T.F."/>
            <person name="Margarido G.R.A."/>
            <person name="Almeida C.A."/>
            <person name="Ferrarezi J.A."/>
            <person name="Labate C.A."/>
        </authorList>
    </citation>
    <scope>NUCLEOTIDE SEQUENCE</scope>
    <source>
        <strain evidence="2">MF-1</strain>
    </source>
</reference>
<evidence type="ECO:0000313" key="2">
    <source>
        <dbReference type="EMBL" id="MBW0461805.1"/>
    </source>
</evidence>
<feature type="region of interest" description="Disordered" evidence="1">
    <location>
        <begin position="1"/>
        <end position="25"/>
    </location>
</feature>
<organism evidence="2 3">
    <name type="scientific">Austropuccinia psidii MF-1</name>
    <dbReference type="NCBI Taxonomy" id="1389203"/>
    <lineage>
        <taxon>Eukaryota</taxon>
        <taxon>Fungi</taxon>
        <taxon>Dikarya</taxon>
        <taxon>Basidiomycota</taxon>
        <taxon>Pucciniomycotina</taxon>
        <taxon>Pucciniomycetes</taxon>
        <taxon>Pucciniales</taxon>
        <taxon>Sphaerophragmiaceae</taxon>
        <taxon>Austropuccinia</taxon>
    </lineage>
</organism>
<name>A0A9Q3BB61_9BASI</name>
<evidence type="ECO:0000313" key="3">
    <source>
        <dbReference type="Proteomes" id="UP000765509"/>
    </source>
</evidence>
<dbReference type="EMBL" id="AVOT02000226">
    <property type="protein sequence ID" value="MBW0461805.1"/>
    <property type="molecule type" value="Genomic_DNA"/>
</dbReference>
<accession>A0A9Q3BB61</accession>
<proteinExistence type="predicted"/>
<comment type="caution">
    <text evidence="2">The sequence shown here is derived from an EMBL/GenBank/DDBJ whole genome shotgun (WGS) entry which is preliminary data.</text>
</comment>
<sequence>MADQRGACDPGVGHPHITRALPRLRARAPSQGLSIRTGGPGGMRFLLRSCSIGADGFSRLRGWGETDERVRTFFKNI</sequence>
<dbReference type="AlphaFoldDB" id="A0A9Q3BB61"/>
<protein>
    <submittedName>
        <fullName evidence="2">Uncharacterized protein</fullName>
    </submittedName>
</protein>
<evidence type="ECO:0000256" key="1">
    <source>
        <dbReference type="SAM" id="MobiDB-lite"/>
    </source>
</evidence>
<keyword evidence="3" id="KW-1185">Reference proteome</keyword>